<evidence type="ECO:0000313" key="1">
    <source>
        <dbReference type="EMBL" id="KAK9049406.1"/>
    </source>
</evidence>
<dbReference type="AlphaFoldDB" id="A0AAP0C430"/>
<proteinExistence type="predicted"/>
<dbReference type="PANTHER" id="PTHR47165:SF4">
    <property type="entry name" value="OS03G0429900 PROTEIN"/>
    <property type="match status" value="1"/>
</dbReference>
<comment type="caution">
    <text evidence="1">The sequence shown here is derived from an EMBL/GenBank/DDBJ whole genome shotgun (WGS) entry which is preliminary data.</text>
</comment>
<gene>
    <name evidence="1" type="ORF">SSX86_031626</name>
</gene>
<sequence length="170" mass="19174">MGQLPKKVVIVGTIEQISMDGSWQYLGCTTYSKKVVPVYELYEEIDGVSGSDQREVLKCTNSECPATVLCFSTRFRIDVVVQDMSGHVSVTLFDREVAKIFKVSARVLLENYQQGEPAKTYPIELEDLIGKKLAYIISITAYNFERNCDNYGVDRISDDPSITSHLETNR</sequence>
<reference evidence="1 2" key="1">
    <citation type="submission" date="2024-04" db="EMBL/GenBank/DDBJ databases">
        <title>The reference genome of an endangered Asteraceae, Deinandra increscens subsp. villosa, native to the Central Coast of California.</title>
        <authorList>
            <person name="Guilliams M."/>
            <person name="Hasenstab-Lehman K."/>
            <person name="Meyer R."/>
            <person name="Mcevoy S."/>
        </authorList>
    </citation>
    <scope>NUCLEOTIDE SEQUENCE [LARGE SCALE GENOMIC DNA]</scope>
    <source>
        <tissue evidence="1">Leaf</tissue>
    </source>
</reference>
<name>A0AAP0C430_9ASTR</name>
<dbReference type="EMBL" id="JBCNJP010006810">
    <property type="protein sequence ID" value="KAK9049406.1"/>
    <property type="molecule type" value="Genomic_DNA"/>
</dbReference>
<evidence type="ECO:0000313" key="2">
    <source>
        <dbReference type="Proteomes" id="UP001408789"/>
    </source>
</evidence>
<dbReference type="SUPFAM" id="SSF50249">
    <property type="entry name" value="Nucleic acid-binding proteins"/>
    <property type="match status" value="1"/>
</dbReference>
<dbReference type="Proteomes" id="UP001408789">
    <property type="component" value="Unassembled WGS sequence"/>
</dbReference>
<protein>
    <recommendedName>
        <fullName evidence="3">Replication factor A C-terminal domain-containing protein</fullName>
    </recommendedName>
</protein>
<evidence type="ECO:0008006" key="3">
    <source>
        <dbReference type="Google" id="ProtNLM"/>
    </source>
</evidence>
<dbReference type="InterPro" id="IPR012340">
    <property type="entry name" value="NA-bd_OB-fold"/>
</dbReference>
<dbReference type="PANTHER" id="PTHR47165">
    <property type="entry name" value="OS03G0429900 PROTEIN"/>
    <property type="match status" value="1"/>
</dbReference>
<organism evidence="1 2">
    <name type="scientific">Deinandra increscens subsp. villosa</name>
    <dbReference type="NCBI Taxonomy" id="3103831"/>
    <lineage>
        <taxon>Eukaryota</taxon>
        <taxon>Viridiplantae</taxon>
        <taxon>Streptophyta</taxon>
        <taxon>Embryophyta</taxon>
        <taxon>Tracheophyta</taxon>
        <taxon>Spermatophyta</taxon>
        <taxon>Magnoliopsida</taxon>
        <taxon>eudicotyledons</taxon>
        <taxon>Gunneridae</taxon>
        <taxon>Pentapetalae</taxon>
        <taxon>asterids</taxon>
        <taxon>campanulids</taxon>
        <taxon>Asterales</taxon>
        <taxon>Asteraceae</taxon>
        <taxon>Asteroideae</taxon>
        <taxon>Heliantheae alliance</taxon>
        <taxon>Madieae</taxon>
        <taxon>Madiinae</taxon>
        <taxon>Deinandra</taxon>
    </lineage>
</organism>
<keyword evidence="2" id="KW-1185">Reference proteome</keyword>
<accession>A0AAP0C430</accession>
<dbReference type="Gene3D" id="2.40.50.140">
    <property type="entry name" value="Nucleic acid-binding proteins"/>
    <property type="match status" value="1"/>
</dbReference>